<dbReference type="PANTHER" id="PTHR46085">
    <property type="entry name" value="ARFGAP/RECO-RELATED"/>
    <property type="match status" value="1"/>
</dbReference>
<dbReference type="SMART" id="SM00105">
    <property type="entry name" value="ArfGap"/>
    <property type="match status" value="1"/>
</dbReference>
<feature type="compositionally biased region" description="Basic and acidic residues" evidence="5">
    <location>
        <begin position="311"/>
        <end position="321"/>
    </location>
</feature>
<protein>
    <recommendedName>
        <fullName evidence="6">Arf-GAP domain-containing protein</fullName>
    </recommendedName>
</protein>
<dbReference type="InterPro" id="IPR001164">
    <property type="entry name" value="ArfGAP_dom"/>
</dbReference>
<dbReference type="Proteomes" id="UP000594263">
    <property type="component" value="Unplaced"/>
</dbReference>
<sequence length="690" mass="76278">MISRKIEERNEKIVRGLLKLPPNRRCINCNSLGPQYVCTNFWTFVCTTCSGIHREFTHRVKSISMSKFTSQEVEALQNGGNQRARELYFKGWDFQKQRLPDSSNVDRVREFIKNVYEDKKYVTGKISDGPCTDSQSPSNHEEHRRASSYHSYSQSPPYDHQYEERKYGKRAPVLTRKPGSEKGLYEGKVSSFGCSPTRMSEQACDDRFTNESSVSRYSPHSESGRGDPFRSDNMSPSSYSNHGFGSLSSKAPIGRTTSAFMEENAIRDVNKVPHPQRTQSLGSFGSFDKNTMFSADSYKSNSQAHFVPGHDQSEGGHQKDKLTVSSMEKRSSISSSGTLDLFADPVVSQPVASSTADFFQLPTISASPANLFQTSTFGSALNRSPFQPSETSPPLNLFSDISQNLHDANLDQSSHALTMPKNEGWATFDTQPVPRSSSLPFSNEPHKSDNPGEGSSFSLPPLSQNIHHEPLQSAGMSQIQAHDVAAGAYPPVLSPWREVMPHNQAFSGASTSQPWNAFEDPMGHPQWESIPQKIEPQFTLSMPSADNDQYMNLVVMEGLKADAARSYLSENGPSFSNLYQHTSAEFNPVQQSYTTRHSNPFDLPFDLDPDPNKVFVNMNSLGAALPSDMAQSAYADELNEPWISQHPATTLPTSMAQASIPFIAGQSPTSQFTDVSPHGRLATIGGNPFA</sequence>
<dbReference type="CDD" id="cd08838">
    <property type="entry name" value="ArfGap_AGFG"/>
    <property type="match status" value="1"/>
</dbReference>
<feature type="compositionally biased region" description="Low complexity" evidence="5">
    <location>
        <begin position="148"/>
        <end position="158"/>
    </location>
</feature>
<dbReference type="InterPro" id="IPR037278">
    <property type="entry name" value="ARFGAP/RecO"/>
</dbReference>
<feature type="region of interest" description="Disordered" evidence="5">
    <location>
        <begin position="126"/>
        <end position="250"/>
    </location>
</feature>
<dbReference type="OMA" id="SEPWNAF"/>
<feature type="region of interest" description="Disordered" evidence="5">
    <location>
        <begin position="424"/>
        <end position="466"/>
    </location>
</feature>
<keyword evidence="3" id="KW-0862">Zinc</keyword>
<name>A0A7N0TIP5_KALFE</name>
<evidence type="ECO:0000259" key="6">
    <source>
        <dbReference type="PROSITE" id="PS50115"/>
    </source>
</evidence>
<keyword evidence="1" id="KW-0479">Metal-binding</keyword>
<dbReference type="InterPro" id="IPR038508">
    <property type="entry name" value="ArfGAP_dom_sf"/>
</dbReference>
<keyword evidence="8" id="KW-1185">Reference proteome</keyword>
<feature type="domain" description="Arf-GAP" evidence="6">
    <location>
        <begin position="11"/>
        <end position="130"/>
    </location>
</feature>
<dbReference type="Pfam" id="PF01412">
    <property type="entry name" value="ArfGap"/>
    <property type="match status" value="1"/>
</dbReference>
<dbReference type="SUPFAM" id="SSF57863">
    <property type="entry name" value="ArfGap/RecO-like zinc finger"/>
    <property type="match status" value="1"/>
</dbReference>
<dbReference type="FunFam" id="1.10.220.150:FF:000005">
    <property type="entry name" value="Arf-GAP domain and FG repeat-containing protein 1"/>
    <property type="match status" value="1"/>
</dbReference>
<dbReference type="PANTHER" id="PTHR46085:SF4">
    <property type="entry name" value="ADP-RIBOSYLATION FACTOR GTPASE-ACTIVATING PROTEIN AGD14-RELATED"/>
    <property type="match status" value="1"/>
</dbReference>
<dbReference type="Gramene" id="Kaladp0037s0403.1.v1.1">
    <property type="protein sequence ID" value="Kaladp0037s0403.1.v1.1"/>
    <property type="gene ID" value="Kaladp0037s0403.v1.1"/>
</dbReference>
<dbReference type="PROSITE" id="PS50115">
    <property type="entry name" value="ARFGAP"/>
    <property type="match status" value="1"/>
</dbReference>
<feature type="compositionally biased region" description="Polar residues" evidence="5">
    <location>
        <begin position="453"/>
        <end position="465"/>
    </location>
</feature>
<evidence type="ECO:0000313" key="7">
    <source>
        <dbReference type="EnsemblPlants" id="Kaladp0037s0403.1.v1.1"/>
    </source>
</evidence>
<dbReference type="EnsemblPlants" id="Kaladp0037s0403.1.v1.1">
    <property type="protein sequence ID" value="Kaladp0037s0403.1.v1.1"/>
    <property type="gene ID" value="Kaladp0037s0403.v1.1"/>
</dbReference>
<evidence type="ECO:0000256" key="4">
    <source>
        <dbReference type="PROSITE-ProRule" id="PRU00288"/>
    </source>
</evidence>
<evidence type="ECO:0000256" key="2">
    <source>
        <dbReference type="ARBA" id="ARBA00022771"/>
    </source>
</evidence>
<proteinExistence type="predicted"/>
<dbReference type="GO" id="GO:0008270">
    <property type="term" value="F:zinc ion binding"/>
    <property type="evidence" value="ECO:0007669"/>
    <property type="project" value="UniProtKB-KW"/>
</dbReference>
<dbReference type="Gene3D" id="1.10.220.150">
    <property type="entry name" value="Arf GTPase activating protein"/>
    <property type="match status" value="1"/>
</dbReference>
<evidence type="ECO:0000313" key="8">
    <source>
        <dbReference type="Proteomes" id="UP000594263"/>
    </source>
</evidence>
<dbReference type="InterPro" id="IPR044820">
    <property type="entry name" value="AGD14-like"/>
</dbReference>
<evidence type="ECO:0000256" key="3">
    <source>
        <dbReference type="ARBA" id="ARBA00022833"/>
    </source>
</evidence>
<organism evidence="7 8">
    <name type="scientific">Kalanchoe fedtschenkoi</name>
    <name type="common">Lavender scallops</name>
    <name type="synonym">South American air plant</name>
    <dbReference type="NCBI Taxonomy" id="63787"/>
    <lineage>
        <taxon>Eukaryota</taxon>
        <taxon>Viridiplantae</taxon>
        <taxon>Streptophyta</taxon>
        <taxon>Embryophyta</taxon>
        <taxon>Tracheophyta</taxon>
        <taxon>Spermatophyta</taxon>
        <taxon>Magnoliopsida</taxon>
        <taxon>eudicotyledons</taxon>
        <taxon>Gunneridae</taxon>
        <taxon>Pentapetalae</taxon>
        <taxon>Saxifragales</taxon>
        <taxon>Crassulaceae</taxon>
        <taxon>Kalanchoe</taxon>
    </lineage>
</organism>
<evidence type="ECO:0000256" key="1">
    <source>
        <dbReference type="ARBA" id="ARBA00022723"/>
    </source>
</evidence>
<feature type="compositionally biased region" description="Polar residues" evidence="5">
    <location>
        <begin position="428"/>
        <end position="441"/>
    </location>
</feature>
<feature type="compositionally biased region" description="Polar residues" evidence="5">
    <location>
        <begin position="232"/>
        <end position="250"/>
    </location>
</feature>
<accession>A0A7N0TIP5</accession>
<dbReference type="PRINTS" id="PR00405">
    <property type="entry name" value="REVINTRACTNG"/>
</dbReference>
<reference evidence="7" key="1">
    <citation type="submission" date="2021-01" db="UniProtKB">
        <authorList>
            <consortium name="EnsemblPlants"/>
        </authorList>
    </citation>
    <scope>IDENTIFICATION</scope>
</reference>
<dbReference type="GO" id="GO:0005096">
    <property type="term" value="F:GTPase activator activity"/>
    <property type="evidence" value="ECO:0007669"/>
    <property type="project" value="InterPro"/>
</dbReference>
<keyword evidence="2 4" id="KW-0863">Zinc-finger</keyword>
<feature type="compositionally biased region" description="Polar residues" evidence="5">
    <location>
        <begin position="210"/>
        <end position="221"/>
    </location>
</feature>
<evidence type="ECO:0000256" key="5">
    <source>
        <dbReference type="SAM" id="MobiDB-lite"/>
    </source>
</evidence>
<feature type="region of interest" description="Disordered" evidence="5">
    <location>
        <begin position="301"/>
        <end position="321"/>
    </location>
</feature>
<dbReference type="AlphaFoldDB" id="A0A7N0TIP5"/>